<dbReference type="InterPro" id="IPR055430">
    <property type="entry name" value="HAT_Syf1_CNRKL1_C"/>
</dbReference>
<dbReference type="InterPro" id="IPR045075">
    <property type="entry name" value="Syf1-like"/>
</dbReference>
<evidence type="ECO:0000313" key="12">
    <source>
        <dbReference type="Proteomes" id="UP000002899"/>
    </source>
</evidence>
<reference evidence="11 12" key="3">
    <citation type="journal article" date="2016" name="Sci. Rep.">
        <title>Genome-wide diversity and gene expression profiling of Babesia microti isolates identify polymorphic genes that mediate host-pathogen interactions.</title>
        <authorList>
            <person name="Silva J.C."/>
            <person name="Cornillot E."/>
            <person name="McCracken C."/>
            <person name="Usmani-Brown S."/>
            <person name="Dwivedi A."/>
            <person name="Ifeonu O.O."/>
            <person name="Crabtree J."/>
            <person name="Gotia H.T."/>
            <person name="Virji A.Z."/>
            <person name="Reynes C."/>
            <person name="Colinge J."/>
            <person name="Kumar V."/>
            <person name="Lawres L."/>
            <person name="Pazzi J.E."/>
            <person name="Pablo J.V."/>
            <person name="Hung C."/>
            <person name="Brancato J."/>
            <person name="Kumari P."/>
            <person name="Orvis J."/>
            <person name="Tretina K."/>
            <person name="Chibucos M."/>
            <person name="Ott S."/>
            <person name="Sadzewicz L."/>
            <person name="Sengamalay N."/>
            <person name="Shetty A.C."/>
            <person name="Su Q."/>
            <person name="Tallon L."/>
            <person name="Fraser C.M."/>
            <person name="Frutos R."/>
            <person name="Molina D.M."/>
            <person name="Krause P.J."/>
            <person name="Ben Mamoun C."/>
        </authorList>
    </citation>
    <scope>NUCLEOTIDE SEQUENCE [LARGE SCALE GENOMIC DNA]</scope>
    <source>
        <strain evidence="11 12">RI</strain>
    </source>
</reference>
<dbReference type="GO" id="GO:0071007">
    <property type="term" value="C:U2-type catalytic step 2 spliceosome"/>
    <property type="evidence" value="ECO:0007669"/>
    <property type="project" value="TreeGrafter"/>
</dbReference>
<accession>I7JA07</accession>
<evidence type="ECO:0000313" key="11">
    <source>
        <dbReference type="EMBL" id="CCF76133.1"/>
    </source>
</evidence>
<comment type="subcellular location">
    <subcellularLocation>
        <location evidence="1">Nucleus</location>
    </subcellularLocation>
</comment>
<dbReference type="OrthoDB" id="10067343at2759"/>
<dbReference type="SMART" id="SM00386">
    <property type="entry name" value="HAT"/>
    <property type="match status" value="9"/>
</dbReference>
<dbReference type="InterPro" id="IPR055433">
    <property type="entry name" value="HAT_Syf1-like_N"/>
</dbReference>
<feature type="domain" description="Pre-mRNA-splicing factor Syf1-like N-terminal HAT-repeats" evidence="10">
    <location>
        <begin position="84"/>
        <end position="212"/>
    </location>
</feature>
<dbReference type="GO" id="GO:0000974">
    <property type="term" value="C:Prp19 complex"/>
    <property type="evidence" value="ECO:0007669"/>
    <property type="project" value="TreeGrafter"/>
</dbReference>
<dbReference type="InterPro" id="IPR003107">
    <property type="entry name" value="HAT"/>
</dbReference>
<reference evidence="11 12" key="1">
    <citation type="journal article" date="2012" name="Nucleic Acids Res.">
        <title>Sequencing of the smallest Apicomplexan genome from the human pathogen Babesia microti.</title>
        <authorList>
            <person name="Cornillot E."/>
            <person name="Hadj-Kaddour K."/>
            <person name="Dassouli A."/>
            <person name="Noel B."/>
            <person name="Ranwez V."/>
            <person name="Vacherie B."/>
            <person name="Augagneur Y."/>
            <person name="Bres V."/>
            <person name="Duclos A."/>
            <person name="Randazzo S."/>
            <person name="Carcy B."/>
            <person name="Debierre-Grockiego F."/>
            <person name="Delbecq S."/>
            <person name="Moubri-Menage K."/>
            <person name="Shams-Eldin H."/>
            <person name="Usmani-Brown S."/>
            <person name="Bringaud F."/>
            <person name="Wincker P."/>
            <person name="Vivares C.P."/>
            <person name="Schwarz R.T."/>
            <person name="Schetters T.P."/>
            <person name="Krause P.J."/>
            <person name="Gorenflot A."/>
            <person name="Berry V."/>
            <person name="Barbe V."/>
            <person name="Ben Mamoun C."/>
        </authorList>
    </citation>
    <scope>NUCLEOTIDE SEQUENCE [LARGE SCALE GENOMIC DNA]</scope>
    <source>
        <strain evidence="11 12">RI</strain>
    </source>
</reference>
<dbReference type="GO" id="GO:0000349">
    <property type="term" value="P:generation of catalytic spliceosome for first transesterification step"/>
    <property type="evidence" value="ECO:0007669"/>
    <property type="project" value="TreeGrafter"/>
</dbReference>
<keyword evidence="5" id="KW-0677">Repeat</keyword>
<evidence type="ECO:0000259" key="9">
    <source>
        <dbReference type="Pfam" id="PF23231"/>
    </source>
</evidence>
<dbReference type="SUPFAM" id="SSF48452">
    <property type="entry name" value="TPR-like"/>
    <property type="match status" value="3"/>
</dbReference>
<dbReference type="AlphaFoldDB" id="I7JA07"/>
<dbReference type="PANTHER" id="PTHR11246:SF5">
    <property type="entry name" value="PRE-MRNA-SPLICING FACTOR SYF1"/>
    <property type="match status" value="1"/>
</dbReference>
<evidence type="ECO:0000256" key="2">
    <source>
        <dbReference type="ARBA" id="ARBA00008644"/>
    </source>
</evidence>
<evidence type="ECO:0000256" key="4">
    <source>
        <dbReference type="ARBA" id="ARBA00022728"/>
    </source>
</evidence>
<feature type="domain" description="Pre-mRNA-splicing factor Syf1/CRNKL1-like C-terminal HAT-repeats" evidence="9">
    <location>
        <begin position="412"/>
        <end position="769"/>
    </location>
</feature>
<keyword evidence="6" id="KW-0508">mRNA splicing</keyword>
<dbReference type="KEGG" id="bmic:BmR1_04g09830"/>
<dbReference type="GO" id="GO:0071014">
    <property type="term" value="C:post-mRNA release spliceosomal complex"/>
    <property type="evidence" value="ECO:0007669"/>
    <property type="project" value="TreeGrafter"/>
</dbReference>
<dbReference type="Pfam" id="PF23231">
    <property type="entry name" value="HAT_Syf1_CNRKL1_C"/>
    <property type="match status" value="1"/>
</dbReference>
<gene>
    <name evidence="11" type="ORF">BmR1_04g09830</name>
</gene>
<dbReference type="Proteomes" id="UP000002899">
    <property type="component" value="Chromosome IV"/>
</dbReference>
<comment type="similarity">
    <text evidence="2">Belongs to the crooked-neck family.</text>
</comment>
<dbReference type="PANTHER" id="PTHR11246">
    <property type="entry name" value="PRE-MRNA SPLICING FACTOR"/>
    <property type="match status" value="1"/>
</dbReference>
<proteinExistence type="inferred from homology"/>
<evidence type="ECO:0000256" key="6">
    <source>
        <dbReference type="ARBA" id="ARBA00023187"/>
    </source>
</evidence>
<dbReference type="VEuPathDB" id="PiroplasmaDB:BmR1_04g09830"/>
<keyword evidence="12" id="KW-1185">Reference proteome</keyword>
<dbReference type="EMBL" id="LN871599">
    <property type="protein sequence ID" value="CCF76133.1"/>
    <property type="molecule type" value="Genomic_DNA"/>
</dbReference>
<feature type="domain" description="Pre-mRNA-splicing factor SYF1 central HAT repeats" evidence="8">
    <location>
        <begin position="215"/>
        <end position="407"/>
    </location>
</feature>
<dbReference type="InterPro" id="IPR056350">
    <property type="entry name" value="HAT_Syf1_central"/>
</dbReference>
<dbReference type="InterPro" id="IPR011990">
    <property type="entry name" value="TPR-like_helical_dom_sf"/>
</dbReference>
<dbReference type="Pfam" id="PF23233">
    <property type="entry name" value="HAT_Syf1_CNRKL1_N"/>
    <property type="match status" value="1"/>
</dbReference>
<dbReference type="Gene3D" id="1.25.40.10">
    <property type="entry name" value="Tetratricopeptide repeat domain"/>
    <property type="match status" value="3"/>
</dbReference>
<evidence type="ECO:0000259" key="10">
    <source>
        <dbReference type="Pfam" id="PF23233"/>
    </source>
</evidence>
<keyword evidence="4" id="KW-0747">Spliceosome</keyword>
<evidence type="ECO:0000256" key="7">
    <source>
        <dbReference type="ARBA" id="ARBA00023242"/>
    </source>
</evidence>
<keyword evidence="7" id="KW-0539">Nucleus</keyword>
<dbReference type="GeneID" id="24426588"/>
<evidence type="ECO:0000256" key="1">
    <source>
        <dbReference type="ARBA" id="ARBA00004123"/>
    </source>
</evidence>
<keyword evidence="3" id="KW-0507">mRNA processing</keyword>
<dbReference type="FunFam" id="1.25.40.10:FF:000137">
    <property type="entry name" value="Pre-mRNA-splicing factor syf1"/>
    <property type="match status" value="1"/>
</dbReference>
<sequence length="779" mass="90291">MASPRELFNMFRVHYDDEVTRNPHRCSLWLDYVGKLKSICPHRQHLSYLGYSKLYKIEIITQDNPQSSHITTEEGDLTYEEVFTQILNSYKRALSKMPLSYKLWYCFLRDLVLDIPGSYYEFPHLYSRANQAFESCLVQLYGTMAIYLLYASFLRLQNRITRVRRVYDLALINLPVTQHDIVWSEYADFVMEARLFPLGQAVFPRLIQLFPDRKESYYDFLRSIPQQEEEACRCLCGILNDDTFVSPKGKSQHQYWNELCELIRDHGAYFKNFPAEQVIRQGISKYTDQVSVLWVTLAGIYARGGNLDMARHIYQEAITSVATVEDFSIVFNCYAKFLEQLANAGKDFDLCIARLEYLVDNRALLLSSVRLKQNPHIVDHWIKRAAIFGQTDPVRAASVYAEAVQTVDYKIAKGHLSDLWIRFAGLYESQLDFAGIDKVFELAIVAKYRSVADLATVWCAWIETYLRHGDSERALQLSRRSTSTQSEEGVQRHLCFSLKLWSLALDMEENFGTISTCIACYDRMVELKVVSPLLVSKFCRFLQKQQHFESSFKAYEKGIGLFQWPHLYHLYLEYISSFCGRYPGTKLERAREIFQQAIGIRDIFDKAGGQSERQGMAPPEFARPLIYLYAAMEEEYGLARRAIALYRLAAKVSPPGERFVMYKLYICKTAELFGVMHTREIYSSAIQDGSLDDELVRQLSLQFIKLERGLGEIDRARAIFVYAAQLFEPSKFPLFWDQWKEFEILHGNQECFRDMLRLKASVSAQSNFSSFTAPLAPPT</sequence>
<name>I7JA07_BABMR</name>
<evidence type="ECO:0000259" key="8">
    <source>
        <dbReference type="Pfam" id="PF23220"/>
    </source>
</evidence>
<evidence type="ECO:0000256" key="3">
    <source>
        <dbReference type="ARBA" id="ARBA00022664"/>
    </source>
</evidence>
<evidence type="ECO:0000256" key="5">
    <source>
        <dbReference type="ARBA" id="ARBA00022737"/>
    </source>
</evidence>
<dbReference type="RefSeq" id="XP_012650541.1">
    <property type="nucleotide sequence ID" value="XM_012795087.1"/>
</dbReference>
<reference evidence="11 12" key="2">
    <citation type="journal article" date="2013" name="PLoS ONE">
        <title>Whole genome mapping and re-organization of the nuclear and mitochondrial genomes of Babesia microti isolates.</title>
        <authorList>
            <person name="Cornillot E."/>
            <person name="Dassouli A."/>
            <person name="Garg A."/>
            <person name="Pachikara N."/>
            <person name="Randazzo S."/>
            <person name="Depoix D."/>
            <person name="Carcy B."/>
            <person name="Delbecq S."/>
            <person name="Frutos R."/>
            <person name="Silva J.C."/>
            <person name="Sutton R."/>
            <person name="Krause P.J."/>
            <person name="Mamoun C.B."/>
        </authorList>
    </citation>
    <scope>NUCLEOTIDE SEQUENCE [LARGE SCALE GENOMIC DNA]</scope>
    <source>
        <strain evidence="11 12">RI</strain>
    </source>
</reference>
<dbReference type="Pfam" id="PF23220">
    <property type="entry name" value="HAT_Syf1_M"/>
    <property type="match status" value="1"/>
</dbReference>
<protein>
    <submittedName>
        <fullName evidence="11">Pre-mRNA-splicing factor SYF1</fullName>
    </submittedName>
</protein>
<organism evidence="11 12">
    <name type="scientific">Babesia microti (strain RI)</name>
    <dbReference type="NCBI Taxonomy" id="1133968"/>
    <lineage>
        <taxon>Eukaryota</taxon>
        <taxon>Sar</taxon>
        <taxon>Alveolata</taxon>
        <taxon>Apicomplexa</taxon>
        <taxon>Aconoidasida</taxon>
        <taxon>Piroplasmida</taxon>
        <taxon>Babesiidae</taxon>
        <taxon>Babesia</taxon>
    </lineage>
</organism>